<dbReference type="EMBL" id="VXIS01000242">
    <property type="protein sequence ID" value="KAA8895818.1"/>
    <property type="molecule type" value="Genomic_DNA"/>
</dbReference>
<protein>
    <submittedName>
        <fullName evidence="1">Uncharacterized protein</fullName>
    </submittedName>
</protein>
<name>A0A5J5EM98_9PEZI</name>
<dbReference type="InParanoid" id="A0A5J5EM98"/>
<gene>
    <name evidence="1" type="ORF">FN846DRAFT_995466</name>
</gene>
<proteinExistence type="predicted"/>
<organism evidence="1 2">
    <name type="scientific">Sphaerosporella brunnea</name>
    <dbReference type="NCBI Taxonomy" id="1250544"/>
    <lineage>
        <taxon>Eukaryota</taxon>
        <taxon>Fungi</taxon>
        <taxon>Dikarya</taxon>
        <taxon>Ascomycota</taxon>
        <taxon>Pezizomycotina</taxon>
        <taxon>Pezizomycetes</taxon>
        <taxon>Pezizales</taxon>
        <taxon>Pyronemataceae</taxon>
        <taxon>Sphaerosporella</taxon>
    </lineage>
</organism>
<evidence type="ECO:0000313" key="1">
    <source>
        <dbReference type="EMBL" id="KAA8895818.1"/>
    </source>
</evidence>
<keyword evidence="2" id="KW-1185">Reference proteome</keyword>
<dbReference type="Proteomes" id="UP000326924">
    <property type="component" value="Unassembled WGS sequence"/>
</dbReference>
<reference evidence="1 2" key="1">
    <citation type="submission" date="2019-09" db="EMBL/GenBank/DDBJ databases">
        <title>Draft genome of the ectomycorrhizal ascomycete Sphaerosporella brunnea.</title>
        <authorList>
            <consortium name="DOE Joint Genome Institute"/>
            <person name="Benucci G.M."/>
            <person name="Marozzi G."/>
            <person name="Antonielli L."/>
            <person name="Sanchez S."/>
            <person name="Marco P."/>
            <person name="Wang X."/>
            <person name="Falini L.B."/>
            <person name="Barry K."/>
            <person name="Haridas S."/>
            <person name="Lipzen A."/>
            <person name="Labutti K."/>
            <person name="Grigoriev I.V."/>
            <person name="Murat C."/>
            <person name="Martin F."/>
            <person name="Albertini E."/>
            <person name="Donnini D."/>
            <person name="Bonito G."/>
        </authorList>
    </citation>
    <scope>NUCLEOTIDE SEQUENCE [LARGE SCALE GENOMIC DNA]</scope>
    <source>
        <strain evidence="1 2">Sb_GMNB300</strain>
    </source>
</reference>
<comment type="caution">
    <text evidence="1">The sequence shown here is derived from an EMBL/GenBank/DDBJ whole genome shotgun (WGS) entry which is preliminary data.</text>
</comment>
<evidence type="ECO:0000313" key="2">
    <source>
        <dbReference type="Proteomes" id="UP000326924"/>
    </source>
</evidence>
<accession>A0A5J5EM98</accession>
<sequence length="243" mass="26778">MWVREEGVAGFLPTLWRLMGSGRGLMSTNTVVVVSGQERISTGQLYGSSNPNLQLQQVAETNSQERSLSSNRQIEKVSPTRIFLVPNACPEYMYTSVQKVRHIECEFVYELETNVKASHGKIRSSVCQWASDTAVTVGAVLPHCLYASGAKSSPAAPLTGSGINELRWISIASRIPGPEEMCWNAASVEALTRSAPQTDRIITLGSKSWLRPGRWLDLDTSCSWQGVMLRAVILSRETAITYR</sequence>
<dbReference type="AlphaFoldDB" id="A0A5J5EM98"/>